<dbReference type="GO" id="GO:0006571">
    <property type="term" value="P:tyrosine biosynthetic process"/>
    <property type="evidence" value="ECO:0007669"/>
    <property type="project" value="UniProtKB-UniPathway"/>
</dbReference>
<evidence type="ECO:0000313" key="14">
    <source>
        <dbReference type="Proteomes" id="UP000198838"/>
    </source>
</evidence>
<keyword evidence="6" id="KW-0028">Amino-acid biosynthesis</keyword>
<evidence type="ECO:0000259" key="11">
    <source>
        <dbReference type="PROSITE" id="PS51176"/>
    </source>
</evidence>
<evidence type="ECO:0000256" key="7">
    <source>
        <dbReference type="ARBA" id="ARBA00023002"/>
    </source>
</evidence>
<dbReference type="Gene3D" id="1.10.3660.10">
    <property type="entry name" value="6-phosphogluconate dehydrogenase C-terminal like domain"/>
    <property type="match status" value="1"/>
</dbReference>
<evidence type="ECO:0000313" key="13">
    <source>
        <dbReference type="EMBL" id="SFA75771.1"/>
    </source>
</evidence>
<dbReference type="PANTHER" id="PTHR21363">
    <property type="entry name" value="PREPHENATE DEHYDROGENASE"/>
    <property type="match status" value="1"/>
</dbReference>
<dbReference type="GO" id="GO:0008977">
    <property type="term" value="F:prephenate dehydrogenase (NAD+) activity"/>
    <property type="evidence" value="ECO:0007669"/>
    <property type="project" value="UniProtKB-EC"/>
</dbReference>
<dbReference type="FunFam" id="3.40.50.720:FF:000208">
    <property type="entry name" value="Prephenate dehydrogenase"/>
    <property type="match status" value="1"/>
</dbReference>
<dbReference type="InterPro" id="IPR002912">
    <property type="entry name" value="ACT_dom"/>
</dbReference>
<dbReference type="InterPro" id="IPR050812">
    <property type="entry name" value="Preph/Arog_dehydrog"/>
</dbReference>
<dbReference type="Pfam" id="PF20463">
    <property type="entry name" value="PDH_C"/>
    <property type="match status" value="1"/>
</dbReference>
<comment type="catalytic activity">
    <reaction evidence="10">
        <text>prephenate + NAD(+) = 3-(4-hydroxyphenyl)pyruvate + CO2 + NADH</text>
        <dbReference type="Rhea" id="RHEA:13869"/>
        <dbReference type="ChEBI" id="CHEBI:16526"/>
        <dbReference type="ChEBI" id="CHEBI:29934"/>
        <dbReference type="ChEBI" id="CHEBI:36242"/>
        <dbReference type="ChEBI" id="CHEBI:57540"/>
        <dbReference type="ChEBI" id="CHEBI:57945"/>
        <dbReference type="EC" id="1.3.1.12"/>
    </reaction>
</comment>
<evidence type="ECO:0000256" key="3">
    <source>
        <dbReference type="ARBA" id="ARBA00012068"/>
    </source>
</evidence>
<dbReference type="InterPro" id="IPR045865">
    <property type="entry name" value="ACT-like_dom_sf"/>
</dbReference>
<dbReference type="SUPFAM" id="SSF55021">
    <property type="entry name" value="ACT-like"/>
    <property type="match status" value="1"/>
</dbReference>
<keyword evidence="7" id="KW-0560">Oxidoreductase</keyword>
<dbReference type="Gene3D" id="3.40.50.720">
    <property type="entry name" value="NAD(P)-binding Rossmann-like Domain"/>
    <property type="match status" value="1"/>
</dbReference>
<gene>
    <name evidence="13" type="ORF">SAMN05216249_10214</name>
</gene>
<keyword evidence="8" id="KW-0520">NAD</keyword>
<name>A0A1I0VHI4_9FIRM</name>
<dbReference type="SUPFAM" id="SSF51735">
    <property type="entry name" value="NAD(P)-binding Rossmann-fold domains"/>
    <property type="match status" value="1"/>
</dbReference>
<dbReference type="PROSITE" id="PS51671">
    <property type="entry name" value="ACT"/>
    <property type="match status" value="1"/>
</dbReference>
<dbReference type="STRING" id="1120918.SAMN05216249_10214"/>
<proteinExistence type="inferred from homology"/>
<comment type="pathway">
    <text evidence="1">Amino-acid biosynthesis; L-tyrosine biosynthesis; (4-hydroxyphenyl)pyruvate from prephenate (NAD(+) route): step 1/1.</text>
</comment>
<evidence type="ECO:0000256" key="6">
    <source>
        <dbReference type="ARBA" id="ARBA00022605"/>
    </source>
</evidence>
<evidence type="ECO:0000256" key="10">
    <source>
        <dbReference type="ARBA" id="ARBA00049260"/>
    </source>
</evidence>
<dbReference type="SUPFAM" id="SSF48179">
    <property type="entry name" value="6-phosphogluconate dehydrogenase C-terminal domain-like"/>
    <property type="match status" value="1"/>
</dbReference>
<dbReference type="InterPro" id="IPR008927">
    <property type="entry name" value="6-PGluconate_DH-like_C_sf"/>
</dbReference>
<dbReference type="EC" id="1.3.1.12" evidence="3"/>
<accession>A0A1I0VHI4</accession>
<dbReference type="EMBL" id="FOJY01000002">
    <property type="protein sequence ID" value="SFA75771.1"/>
    <property type="molecule type" value="Genomic_DNA"/>
</dbReference>
<feature type="domain" description="ACT" evidence="12">
    <location>
        <begin position="300"/>
        <end position="369"/>
    </location>
</feature>
<dbReference type="FunFam" id="1.10.3660.10:FF:000003">
    <property type="entry name" value="Prephenate dehydrogenase"/>
    <property type="match status" value="1"/>
</dbReference>
<dbReference type="Proteomes" id="UP000198838">
    <property type="component" value="Unassembled WGS sequence"/>
</dbReference>
<keyword evidence="9" id="KW-0057">Aromatic amino acid biosynthesis</keyword>
<evidence type="ECO:0000256" key="5">
    <source>
        <dbReference type="ARBA" id="ARBA00022498"/>
    </source>
</evidence>
<dbReference type="InterPro" id="IPR046825">
    <property type="entry name" value="PDH_C"/>
</dbReference>
<feature type="domain" description="Prephenate/arogenate dehydrogenase" evidence="11">
    <location>
        <begin position="9"/>
        <end position="296"/>
    </location>
</feature>
<dbReference type="GO" id="GO:0070403">
    <property type="term" value="F:NAD+ binding"/>
    <property type="evidence" value="ECO:0007669"/>
    <property type="project" value="InterPro"/>
</dbReference>
<dbReference type="PROSITE" id="PS51176">
    <property type="entry name" value="PDH_ADH"/>
    <property type="match status" value="1"/>
</dbReference>
<comment type="similarity">
    <text evidence="2">Belongs to the prephenate/arogenate dehydrogenase family.</text>
</comment>
<evidence type="ECO:0000256" key="4">
    <source>
        <dbReference type="ARBA" id="ARBA00016891"/>
    </source>
</evidence>
<dbReference type="InterPro" id="IPR036291">
    <property type="entry name" value="NAD(P)-bd_dom_sf"/>
</dbReference>
<dbReference type="RefSeq" id="WP_092869972.1">
    <property type="nucleotide sequence ID" value="NZ_FOJY01000002.1"/>
</dbReference>
<dbReference type="InterPro" id="IPR003099">
    <property type="entry name" value="Prephen_DH"/>
</dbReference>
<keyword evidence="5" id="KW-0827">Tyrosine biosynthesis</keyword>
<evidence type="ECO:0000256" key="9">
    <source>
        <dbReference type="ARBA" id="ARBA00023141"/>
    </source>
</evidence>
<dbReference type="GO" id="GO:0004665">
    <property type="term" value="F:prephenate dehydrogenase (NADP+) activity"/>
    <property type="evidence" value="ECO:0007669"/>
    <property type="project" value="InterPro"/>
</dbReference>
<dbReference type="PANTHER" id="PTHR21363:SF0">
    <property type="entry name" value="PREPHENATE DEHYDROGENASE [NADP(+)]"/>
    <property type="match status" value="1"/>
</dbReference>
<evidence type="ECO:0000256" key="2">
    <source>
        <dbReference type="ARBA" id="ARBA00007964"/>
    </source>
</evidence>
<evidence type="ECO:0000259" key="12">
    <source>
        <dbReference type="PROSITE" id="PS51671"/>
    </source>
</evidence>
<keyword evidence="14" id="KW-1185">Reference proteome</keyword>
<evidence type="ECO:0000256" key="1">
    <source>
        <dbReference type="ARBA" id="ARBA00005067"/>
    </source>
</evidence>
<reference evidence="13 14" key="1">
    <citation type="submission" date="2016-10" db="EMBL/GenBank/DDBJ databases">
        <authorList>
            <person name="de Groot N.N."/>
        </authorList>
    </citation>
    <scope>NUCLEOTIDE SEQUENCE [LARGE SCALE GENOMIC DNA]</scope>
    <source>
        <strain evidence="13 14">DSM 5522</strain>
    </source>
</reference>
<dbReference type="UniPathway" id="UPA00122">
    <property type="reaction ID" value="UER00961"/>
</dbReference>
<sequence length="369" mass="41168">MDTFLNLDIKIGFVGLGLIGGSIAKAIRKVYGNAFINAFDISRESLEAALSDKTVNHATDKIDDSFYGCDYIFLCASVKTNTTYLDEIKKYLTKDTILTDVGSVKNNIHAYIQKAGLSDYFIGGHPMAGAEKSGYKNSKAHLIENAYYVISPEKNTSHEKIEKYSDFIKSLGAIPIVLDYRDHDHITGTISHLPHIIAAGLVNYVKKNDDSREMMRTLAAGGFKDMTRIASSSADMWKQICLANKDNILNVMDSFMDELKDIRKIIEDSDIIKLEEFFSNAREYRNSMPIKGGAFSKAYEIYVDLVDQAGAIAPIATILGINGINIKNIGIINNREFIDGVLRIEFESEKDLDDASKLLSSYNYKIQTR</sequence>
<dbReference type="AlphaFoldDB" id="A0A1I0VHI4"/>
<evidence type="ECO:0000256" key="8">
    <source>
        <dbReference type="ARBA" id="ARBA00023027"/>
    </source>
</evidence>
<dbReference type="Pfam" id="PF02153">
    <property type="entry name" value="PDH_N"/>
    <property type="match status" value="1"/>
</dbReference>
<dbReference type="OrthoDB" id="9802008at2"/>
<organism evidence="13 14">
    <name type="scientific">Acetitomaculum ruminis DSM 5522</name>
    <dbReference type="NCBI Taxonomy" id="1120918"/>
    <lineage>
        <taxon>Bacteria</taxon>
        <taxon>Bacillati</taxon>
        <taxon>Bacillota</taxon>
        <taxon>Clostridia</taxon>
        <taxon>Lachnospirales</taxon>
        <taxon>Lachnospiraceae</taxon>
        <taxon>Acetitomaculum</taxon>
    </lineage>
</organism>
<protein>
    <recommendedName>
        <fullName evidence="4">Prephenate dehydrogenase</fullName>
        <ecNumber evidence="3">1.3.1.12</ecNumber>
    </recommendedName>
</protein>
<dbReference type="InterPro" id="IPR046826">
    <property type="entry name" value="PDH_N"/>
</dbReference>